<sequence length="427" mass="49529">MYDLSDETQSKEAVKMPITDSILNLLDIKDPNLTITDVFEKIIRNTRTKIIQAKLSYQPGRCPNCGFSDSIKYGFKQVSVKLVSLTALACLMHLKKQRFLCHQCETTYFAQSPFLLCFNSSFSKPLCERIIELSFDSLTLKEISKLTGVSTSATNRIAYPARVIQKTPELPENLSFDEFSSRHNQYAFMAINAVTHKLVTLLPARTKMTITNYFWNHYSLEQRQAVKTVTVDMNAAYASFIYQIFPNALVIIDRFHIVQLLQTAFKDTRVATLKRLPNHHSRQYKSLKTHWRLFNKTENQLDAQHIKYYRGLNEFTTQQNIVSLGLEDQPTLTAVYMVYQTLLEALQNRDFKTFETTVHQYQRTNTTMDTAIRTLKKNLNGIQNAMLYPYSNGPIEGLNRKIKTLKRICYGFRNIDHFFTRIERLLA</sequence>
<evidence type="ECO:0000259" key="1">
    <source>
        <dbReference type="Pfam" id="PF01610"/>
    </source>
</evidence>
<evidence type="ECO:0000313" key="4">
    <source>
        <dbReference type="Proteomes" id="UP000051264"/>
    </source>
</evidence>
<organism evidence="3 4">
    <name type="scientific">Latilactobacillus fuchuensis DSM 14340 = JCM 11249</name>
    <dbReference type="NCBI Taxonomy" id="1423747"/>
    <lineage>
        <taxon>Bacteria</taxon>
        <taxon>Bacillati</taxon>
        <taxon>Bacillota</taxon>
        <taxon>Bacilli</taxon>
        <taxon>Lactobacillales</taxon>
        <taxon>Lactobacillaceae</taxon>
        <taxon>Latilactobacillus</taxon>
    </lineage>
</organism>
<accession>A0A0R1S600</accession>
<dbReference type="Proteomes" id="UP000051264">
    <property type="component" value="Unassembled WGS sequence"/>
</dbReference>
<gene>
    <name evidence="3" type="ORF">FC69_GL000257</name>
</gene>
<comment type="caution">
    <text evidence="3">The sequence shown here is derived from an EMBL/GenBank/DDBJ whole genome shotgun (WGS) entry which is preliminary data.</text>
</comment>
<dbReference type="Pfam" id="PF01610">
    <property type="entry name" value="DDE_Tnp_ISL3"/>
    <property type="match status" value="1"/>
</dbReference>
<dbReference type="InterPro" id="IPR029261">
    <property type="entry name" value="Transposase_Znf"/>
</dbReference>
<dbReference type="PATRIC" id="fig|1423747.3.peg.265"/>
<dbReference type="Pfam" id="PF14690">
    <property type="entry name" value="Zn_ribbon_ISL3"/>
    <property type="match status" value="1"/>
</dbReference>
<dbReference type="eggNOG" id="COG3464">
    <property type="taxonomic scope" value="Bacteria"/>
</dbReference>
<reference evidence="3 4" key="1">
    <citation type="journal article" date="2015" name="Genome Announc.">
        <title>Expanding the biotechnology potential of lactobacilli through comparative genomics of 213 strains and associated genera.</title>
        <authorList>
            <person name="Sun Z."/>
            <person name="Harris H.M."/>
            <person name="McCann A."/>
            <person name="Guo C."/>
            <person name="Argimon S."/>
            <person name="Zhang W."/>
            <person name="Yang X."/>
            <person name="Jeffery I.B."/>
            <person name="Cooney J.C."/>
            <person name="Kagawa T.F."/>
            <person name="Liu W."/>
            <person name="Song Y."/>
            <person name="Salvetti E."/>
            <person name="Wrobel A."/>
            <person name="Rasinkangas P."/>
            <person name="Parkhill J."/>
            <person name="Rea M.C."/>
            <person name="O'Sullivan O."/>
            <person name="Ritari J."/>
            <person name="Douillard F.P."/>
            <person name="Paul Ross R."/>
            <person name="Yang R."/>
            <person name="Briner A.E."/>
            <person name="Felis G.E."/>
            <person name="de Vos W.M."/>
            <person name="Barrangou R."/>
            <person name="Klaenhammer T.R."/>
            <person name="Caufield P.W."/>
            <person name="Cui Y."/>
            <person name="Zhang H."/>
            <person name="O'Toole P.W."/>
        </authorList>
    </citation>
    <scope>NUCLEOTIDE SEQUENCE [LARGE SCALE GENOMIC DNA]</scope>
    <source>
        <strain evidence="3 4">DSM 14340</strain>
    </source>
</reference>
<evidence type="ECO:0000259" key="2">
    <source>
        <dbReference type="Pfam" id="PF14690"/>
    </source>
</evidence>
<proteinExistence type="predicted"/>
<feature type="domain" description="Transposase IS204/IS1001/IS1096/IS1165 zinc-finger" evidence="2">
    <location>
        <begin position="58"/>
        <end position="104"/>
    </location>
</feature>
<dbReference type="InterPro" id="IPR047951">
    <property type="entry name" value="Transpos_ISL3"/>
</dbReference>
<dbReference type="EMBL" id="AZEX01000011">
    <property type="protein sequence ID" value="KRL61731.1"/>
    <property type="molecule type" value="Genomic_DNA"/>
</dbReference>
<dbReference type="InterPro" id="IPR002560">
    <property type="entry name" value="Transposase_DDE"/>
</dbReference>
<protein>
    <submittedName>
        <fullName evidence="3">Transposase</fullName>
    </submittedName>
</protein>
<dbReference type="PANTHER" id="PTHR33498">
    <property type="entry name" value="TRANSPOSASE FOR INSERTION SEQUENCE ELEMENT IS1557"/>
    <property type="match status" value="1"/>
</dbReference>
<feature type="domain" description="Transposase IS204/IS1001/IS1096/IS1165 DDE" evidence="1">
    <location>
        <begin position="174"/>
        <end position="422"/>
    </location>
</feature>
<dbReference type="PANTHER" id="PTHR33498:SF1">
    <property type="entry name" value="TRANSPOSASE FOR INSERTION SEQUENCE ELEMENT IS1557"/>
    <property type="match status" value="1"/>
</dbReference>
<name>A0A0R1S600_9LACO</name>
<dbReference type="AlphaFoldDB" id="A0A0R1S600"/>
<evidence type="ECO:0000313" key="3">
    <source>
        <dbReference type="EMBL" id="KRL61731.1"/>
    </source>
</evidence>
<dbReference type="NCBIfam" id="NF033550">
    <property type="entry name" value="transpos_ISL3"/>
    <property type="match status" value="1"/>
</dbReference>